<evidence type="ECO:0000313" key="2">
    <source>
        <dbReference type="Proteomes" id="UP000887013"/>
    </source>
</evidence>
<keyword evidence="2" id="KW-1185">Reference proteome</keyword>
<accession>A0A8X6TD80</accession>
<comment type="caution">
    <text evidence="1">The sequence shown here is derived from an EMBL/GenBank/DDBJ whole genome shotgun (WGS) entry which is preliminary data.</text>
</comment>
<name>A0A8X6TD80_NEPPI</name>
<proteinExistence type="predicted"/>
<evidence type="ECO:0000313" key="1">
    <source>
        <dbReference type="EMBL" id="GFS95687.1"/>
    </source>
</evidence>
<dbReference type="Proteomes" id="UP000887013">
    <property type="component" value="Unassembled WGS sequence"/>
</dbReference>
<reference evidence="1" key="1">
    <citation type="submission" date="2020-08" db="EMBL/GenBank/DDBJ databases">
        <title>Multicomponent nature underlies the extraordinary mechanical properties of spider dragline silk.</title>
        <authorList>
            <person name="Kono N."/>
            <person name="Nakamura H."/>
            <person name="Mori M."/>
            <person name="Yoshida Y."/>
            <person name="Ohtoshi R."/>
            <person name="Malay A.D."/>
            <person name="Moran D.A.P."/>
            <person name="Tomita M."/>
            <person name="Numata K."/>
            <person name="Arakawa K."/>
        </authorList>
    </citation>
    <scope>NUCLEOTIDE SEQUENCE</scope>
</reference>
<organism evidence="1 2">
    <name type="scientific">Nephila pilipes</name>
    <name type="common">Giant wood spider</name>
    <name type="synonym">Nephila maculata</name>
    <dbReference type="NCBI Taxonomy" id="299642"/>
    <lineage>
        <taxon>Eukaryota</taxon>
        <taxon>Metazoa</taxon>
        <taxon>Ecdysozoa</taxon>
        <taxon>Arthropoda</taxon>
        <taxon>Chelicerata</taxon>
        <taxon>Arachnida</taxon>
        <taxon>Araneae</taxon>
        <taxon>Araneomorphae</taxon>
        <taxon>Entelegynae</taxon>
        <taxon>Araneoidea</taxon>
        <taxon>Nephilidae</taxon>
        <taxon>Nephila</taxon>
    </lineage>
</organism>
<dbReference type="EMBL" id="BMAW01054308">
    <property type="protein sequence ID" value="GFS95687.1"/>
    <property type="molecule type" value="Genomic_DNA"/>
</dbReference>
<gene>
    <name evidence="1" type="ORF">NPIL_443391</name>
</gene>
<protein>
    <submittedName>
        <fullName evidence="1">Uncharacterized protein</fullName>
    </submittedName>
</protein>
<sequence>MCCRVVSLGRAGRQFGSSHVGTWLSLVSRRWASGQCAGVGLQPEAGWWHCLLVMPVHMGQSEVKRFQWWILEIFIFELAGWA</sequence>
<dbReference type="AlphaFoldDB" id="A0A8X6TD80"/>